<dbReference type="GeneID" id="117144585"/>
<evidence type="ECO:0000259" key="13">
    <source>
        <dbReference type="PROSITE" id="PS50939"/>
    </source>
</evidence>
<dbReference type="InterPro" id="IPR045150">
    <property type="entry name" value="CYB561D1/2"/>
</dbReference>
<evidence type="ECO:0000256" key="8">
    <source>
        <dbReference type="ARBA" id="ARBA00022989"/>
    </source>
</evidence>
<dbReference type="InterPro" id="IPR006593">
    <property type="entry name" value="Cyt_b561/ferric_Rdtase_TM"/>
</dbReference>
<dbReference type="PANTHER" id="PTHR15422:SF43">
    <property type="entry name" value="ASCORBATE FERRIREDUCTASE (TRANSMEMBRANE)"/>
    <property type="match status" value="1"/>
</dbReference>
<name>A0A6P8KAB7_DROMA</name>
<comment type="subcellular location">
    <subcellularLocation>
        <location evidence="2">Membrane</location>
        <topology evidence="2">Multi-pass membrane protein</topology>
    </subcellularLocation>
</comment>
<dbReference type="GO" id="GO:0046872">
    <property type="term" value="F:metal ion binding"/>
    <property type="evidence" value="ECO:0007669"/>
    <property type="project" value="UniProtKB-KW"/>
</dbReference>
<dbReference type="Proteomes" id="UP000515162">
    <property type="component" value="Chromosome 2L"/>
</dbReference>
<evidence type="ECO:0000256" key="10">
    <source>
        <dbReference type="ARBA" id="ARBA00023136"/>
    </source>
</evidence>
<evidence type="ECO:0000256" key="11">
    <source>
        <dbReference type="ARBA" id="ARBA00024225"/>
    </source>
</evidence>
<reference evidence="15" key="1">
    <citation type="submission" date="2025-08" db="UniProtKB">
        <authorList>
            <consortium name="RefSeq"/>
        </authorList>
    </citation>
    <scope>IDENTIFICATION</scope>
    <source>
        <strain evidence="15">Mau12</strain>
        <tissue evidence="15">Whole Body</tissue>
    </source>
</reference>
<keyword evidence="4" id="KW-0349">Heme</keyword>
<sequence>MYRWPQVPLSSLLYLSDVEQHASLVVAQPFVCSVTESDSIIETFEMPEGYTKATAWLQIHSLLNSINHMLIFLVAVFFFILARSLEFKDTAMHMFMTGTGFHVLIAQAMMSHSKVNPLTRWLSHRNKSRFHAILQIVGGSMVLLGSLGKFSSKEVHFNTWHGRVGGAASFFCAASIVGGFVNYFQPKIALKVMPPSELRFRHNLFGLVTFTLGMGAIYLGYYSKFFTKYVDTDFIPGMMLITGIVYGLTIIAPVSSLLTKLKYRSKRKAEQAQ</sequence>
<dbReference type="SMART" id="SM00665">
    <property type="entry name" value="B561"/>
    <property type="match status" value="1"/>
</dbReference>
<dbReference type="PANTHER" id="PTHR15422">
    <property type="entry name" value="OS05G0565100 PROTEIN"/>
    <property type="match status" value="1"/>
</dbReference>
<keyword evidence="9" id="KW-0408">Iron</keyword>
<keyword evidence="6" id="KW-0479">Metal-binding</keyword>
<feature type="transmembrane region" description="Helical" evidence="12">
    <location>
        <begin position="130"/>
        <end position="148"/>
    </location>
</feature>
<keyword evidence="10 12" id="KW-0472">Membrane</keyword>
<dbReference type="GO" id="GO:0140575">
    <property type="term" value="F:transmembrane monodehydroascorbate reductase activity"/>
    <property type="evidence" value="ECO:0007669"/>
    <property type="project" value="InterPro"/>
</dbReference>
<keyword evidence="3" id="KW-0813">Transport</keyword>
<dbReference type="PROSITE" id="PS50939">
    <property type="entry name" value="CYTOCHROME_B561"/>
    <property type="match status" value="1"/>
</dbReference>
<evidence type="ECO:0000256" key="9">
    <source>
        <dbReference type="ARBA" id="ARBA00023004"/>
    </source>
</evidence>
<comment type="cofactor">
    <cofactor evidence="1">
        <name>heme b</name>
        <dbReference type="ChEBI" id="CHEBI:60344"/>
    </cofactor>
</comment>
<proteinExistence type="predicted"/>
<dbReference type="Pfam" id="PF03188">
    <property type="entry name" value="Cytochrom_B561"/>
    <property type="match status" value="1"/>
</dbReference>
<dbReference type="GO" id="GO:0016020">
    <property type="term" value="C:membrane"/>
    <property type="evidence" value="ECO:0007669"/>
    <property type="project" value="UniProtKB-SubCell"/>
</dbReference>
<keyword evidence="8 12" id="KW-1133">Transmembrane helix</keyword>
<evidence type="ECO:0000256" key="5">
    <source>
        <dbReference type="ARBA" id="ARBA00022692"/>
    </source>
</evidence>
<evidence type="ECO:0000256" key="12">
    <source>
        <dbReference type="SAM" id="Phobius"/>
    </source>
</evidence>
<evidence type="ECO:0000313" key="15">
    <source>
        <dbReference type="RefSeq" id="XP_033165763.1"/>
    </source>
</evidence>
<feature type="transmembrane region" description="Helical" evidence="12">
    <location>
        <begin position="160"/>
        <end position="184"/>
    </location>
</feature>
<accession>A0A6P8KAB7</accession>
<evidence type="ECO:0000256" key="7">
    <source>
        <dbReference type="ARBA" id="ARBA00022982"/>
    </source>
</evidence>
<keyword evidence="7" id="KW-0249">Electron transport</keyword>
<feature type="transmembrane region" description="Helical" evidence="12">
    <location>
        <begin position="234"/>
        <end position="258"/>
    </location>
</feature>
<dbReference type="CDD" id="cd08554">
    <property type="entry name" value="Cyt_b561"/>
    <property type="match status" value="1"/>
</dbReference>
<evidence type="ECO:0000256" key="6">
    <source>
        <dbReference type="ARBA" id="ARBA00022723"/>
    </source>
</evidence>
<feature type="transmembrane region" description="Helical" evidence="12">
    <location>
        <begin position="66"/>
        <end position="85"/>
    </location>
</feature>
<feature type="domain" description="Cytochrome b561" evidence="13">
    <location>
        <begin position="62"/>
        <end position="255"/>
    </location>
</feature>
<dbReference type="EC" id="7.2.1.3" evidence="11"/>
<feature type="transmembrane region" description="Helical" evidence="12">
    <location>
        <begin position="204"/>
        <end position="222"/>
    </location>
</feature>
<evidence type="ECO:0000256" key="4">
    <source>
        <dbReference type="ARBA" id="ARBA00022617"/>
    </source>
</evidence>
<evidence type="ECO:0000313" key="14">
    <source>
        <dbReference type="Proteomes" id="UP000515162"/>
    </source>
</evidence>
<dbReference type="Gene3D" id="1.20.120.1770">
    <property type="match status" value="1"/>
</dbReference>
<keyword evidence="5 12" id="KW-0812">Transmembrane</keyword>
<evidence type="ECO:0000256" key="1">
    <source>
        <dbReference type="ARBA" id="ARBA00001970"/>
    </source>
</evidence>
<evidence type="ECO:0000256" key="2">
    <source>
        <dbReference type="ARBA" id="ARBA00004141"/>
    </source>
</evidence>
<dbReference type="GO" id="GO:0140571">
    <property type="term" value="F:transmembrane ascorbate ferrireductase activity"/>
    <property type="evidence" value="ECO:0007669"/>
    <property type="project" value="UniProtKB-EC"/>
</dbReference>
<keyword evidence="14" id="KW-1185">Reference proteome</keyword>
<evidence type="ECO:0000256" key="3">
    <source>
        <dbReference type="ARBA" id="ARBA00022448"/>
    </source>
</evidence>
<feature type="transmembrane region" description="Helical" evidence="12">
    <location>
        <begin position="91"/>
        <end position="109"/>
    </location>
</feature>
<dbReference type="AlphaFoldDB" id="A0A6P8KAB7"/>
<gene>
    <name evidence="15" type="primary">LOC117144585</name>
</gene>
<organism evidence="14 15">
    <name type="scientific">Drosophila mauritiana</name>
    <name type="common">Fruit fly</name>
    <dbReference type="NCBI Taxonomy" id="7226"/>
    <lineage>
        <taxon>Eukaryota</taxon>
        <taxon>Metazoa</taxon>
        <taxon>Ecdysozoa</taxon>
        <taxon>Arthropoda</taxon>
        <taxon>Hexapoda</taxon>
        <taxon>Insecta</taxon>
        <taxon>Pterygota</taxon>
        <taxon>Neoptera</taxon>
        <taxon>Endopterygota</taxon>
        <taxon>Diptera</taxon>
        <taxon>Brachycera</taxon>
        <taxon>Muscomorpha</taxon>
        <taxon>Ephydroidea</taxon>
        <taxon>Drosophilidae</taxon>
        <taxon>Drosophila</taxon>
        <taxon>Sophophora</taxon>
    </lineage>
</organism>
<protein>
    <recommendedName>
        <fullName evidence="11">ascorbate ferrireductase (transmembrane)</fullName>
        <ecNumber evidence="11">7.2.1.3</ecNumber>
    </recommendedName>
</protein>
<dbReference type="RefSeq" id="XP_033165763.1">
    <property type="nucleotide sequence ID" value="XM_033309872.1"/>
</dbReference>